<dbReference type="EMBL" id="CP070619">
    <property type="protein sequence ID" value="QSE92987.1"/>
    <property type="molecule type" value="Genomic_DNA"/>
</dbReference>
<dbReference type="RefSeq" id="WP_206009448.1">
    <property type="nucleotide sequence ID" value="NZ_CP070619.1"/>
</dbReference>
<feature type="transmembrane region" description="Helical" evidence="5">
    <location>
        <begin position="23"/>
        <end position="45"/>
    </location>
</feature>
<dbReference type="Gene3D" id="1.20.1250.20">
    <property type="entry name" value="MFS general substrate transporter like domains"/>
    <property type="match status" value="2"/>
</dbReference>
<dbReference type="InterPro" id="IPR011701">
    <property type="entry name" value="MFS"/>
</dbReference>
<feature type="transmembrane region" description="Helical" evidence="5">
    <location>
        <begin position="148"/>
        <end position="169"/>
    </location>
</feature>
<organism evidence="7 8">
    <name type="scientific">Rhodococcus pseudokoreensis</name>
    <dbReference type="NCBI Taxonomy" id="2811421"/>
    <lineage>
        <taxon>Bacteria</taxon>
        <taxon>Bacillati</taxon>
        <taxon>Actinomycetota</taxon>
        <taxon>Actinomycetes</taxon>
        <taxon>Mycobacteriales</taxon>
        <taxon>Nocardiaceae</taxon>
        <taxon>Rhodococcus</taxon>
    </lineage>
</organism>
<dbReference type="InterPro" id="IPR020846">
    <property type="entry name" value="MFS_dom"/>
</dbReference>
<sequence>MSESGTTGILPQRSWTSRVSRPWFARLMVVTFVAQFISSAIRPLITYESLAAGAGAVQVGVITAAFSVLALVVALPLGKAVDRRGETGFLVLGGVLVCSTLLSLLAPSSLLLLGVCSAFLGLGHLILVVASQTLIAKGSEPKRRDTRFATLTTVNAVAQIVAPAMTGFLVGEVTGSHGESAIDIPNSHIVLTIVSGMAVVATLSAISLKMWPGSLMQRPVSDIRPGRGSFSSVMRLPAVPAAMLASLTVLTSIDLLVAFLPVFGQQHGLSPLTVGLLLATEGVAAMVVRIWMVRLITRFTRRRLLIGTMTLAAISLSSLPVLGMLDRPGPALFAAMALAGLGLGIGQPATMAWVAAQTPVHLRGTAVSIRLSGNRLGQVVVPISAGALAGGLGLAAAFWWPAVLLLVSAGLIVRTPRTADPSM</sequence>
<evidence type="ECO:0000256" key="1">
    <source>
        <dbReference type="ARBA" id="ARBA00004651"/>
    </source>
</evidence>
<dbReference type="PANTHER" id="PTHR23526">
    <property type="entry name" value="INTEGRAL MEMBRANE TRANSPORT PROTEIN-RELATED"/>
    <property type="match status" value="1"/>
</dbReference>
<dbReference type="Proteomes" id="UP000662986">
    <property type="component" value="Chromosome"/>
</dbReference>
<reference evidence="7 8" key="2">
    <citation type="journal article" date="2022" name="Arch. Microbiol.">
        <title>Rhodococcus pseudokoreensis sp. nov. isolated from the rhizosphere of young M26 apple rootstocks.</title>
        <authorList>
            <person name="Kampfer P."/>
            <person name="Glaeser S.P."/>
            <person name="Blom J."/>
            <person name="Wolf J."/>
            <person name="Benning S."/>
            <person name="Schloter M."/>
            <person name="Neumann-Schaal M."/>
        </authorList>
    </citation>
    <scope>NUCLEOTIDE SEQUENCE [LARGE SCALE GENOMIC DNA]</scope>
    <source>
        <strain evidence="7 8">R79</strain>
    </source>
</reference>
<name>A0A974W955_9NOCA</name>
<feature type="transmembrane region" description="Helical" evidence="5">
    <location>
        <begin position="241"/>
        <end position="263"/>
    </location>
</feature>
<keyword evidence="2 5" id="KW-0812">Transmembrane</keyword>
<dbReference type="InterPro" id="IPR052528">
    <property type="entry name" value="Sugar_transport-like"/>
</dbReference>
<dbReference type="InterPro" id="IPR036259">
    <property type="entry name" value="MFS_trans_sf"/>
</dbReference>
<evidence type="ECO:0000313" key="8">
    <source>
        <dbReference type="Proteomes" id="UP000662986"/>
    </source>
</evidence>
<keyword evidence="3 5" id="KW-1133">Transmembrane helix</keyword>
<feature type="transmembrane region" description="Helical" evidence="5">
    <location>
        <begin position="87"/>
        <end position="106"/>
    </location>
</feature>
<evidence type="ECO:0000256" key="5">
    <source>
        <dbReference type="SAM" id="Phobius"/>
    </source>
</evidence>
<feature type="transmembrane region" description="Helical" evidence="5">
    <location>
        <begin position="376"/>
        <end position="400"/>
    </location>
</feature>
<protein>
    <submittedName>
        <fullName evidence="7">MFS transporter</fullName>
    </submittedName>
</protein>
<proteinExistence type="predicted"/>
<keyword evidence="4 5" id="KW-0472">Membrane</keyword>
<dbReference type="Pfam" id="PF07690">
    <property type="entry name" value="MFS_1"/>
    <property type="match status" value="1"/>
</dbReference>
<gene>
    <name evidence="7" type="ORF">JWS13_32550</name>
</gene>
<keyword evidence="8" id="KW-1185">Reference proteome</keyword>
<evidence type="ECO:0000256" key="4">
    <source>
        <dbReference type="ARBA" id="ARBA00023136"/>
    </source>
</evidence>
<evidence type="ECO:0000256" key="2">
    <source>
        <dbReference type="ARBA" id="ARBA00022692"/>
    </source>
</evidence>
<feature type="transmembrane region" description="Helical" evidence="5">
    <location>
        <begin position="112"/>
        <end position="136"/>
    </location>
</feature>
<comment type="subcellular location">
    <subcellularLocation>
        <location evidence="1">Cell membrane</location>
        <topology evidence="1">Multi-pass membrane protein</topology>
    </subcellularLocation>
</comment>
<dbReference type="PROSITE" id="PS50850">
    <property type="entry name" value="MFS"/>
    <property type="match status" value="1"/>
</dbReference>
<feature type="transmembrane region" description="Helical" evidence="5">
    <location>
        <begin position="331"/>
        <end position="355"/>
    </location>
</feature>
<feature type="transmembrane region" description="Helical" evidence="5">
    <location>
        <begin position="51"/>
        <end position="75"/>
    </location>
</feature>
<feature type="transmembrane region" description="Helical" evidence="5">
    <location>
        <begin position="189"/>
        <end position="208"/>
    </location>
</feature>
<feature type="transmembrane region" description="Helical" evidence="5">
    <location>
        <begin position="269"/>
        <end position="292"/>
    </location>
</feature>
<evidence type="ECO:0000313" key="7">
    <source>
        <dbReference type="EMBL" id="QSE92987.1"/>
    </source>
</evidence>
<feature type="transmembrane region" description="Helical" evidence="5">
    <location>
        <begin position="304"/>
        <end position="325"/>
    </location>
</feature>
<reference evidence="7 8" key="1">
    <citation type="journal article" date="2021" name="Microbiol. Resour. Announc.">
        <title>Complete Genome Sequences of Two Rhodococcus sp. Strains with Large and Linear Chromosomes, Isolated from Apple Rhizosphere.</title>
        <authorList>
            <person name="Benning S."/>
            <person name="Brugnone N."/>
            <person name="Siani R."/>
            <person name="Kublik S."/>
            <person name="Schloter M."/>
            <person name="Rad V."/>
        </authorList>
    </citation>
    <scope>NUCLEOTIDE SEQUENCE [LARGE SCALE GENOMIC DNA]</scope>
    <source>
        <strain evidence="7 8">R79</strain>
    </source>
</reference>
<accession>A0A974W955</accession>
<dbReference type="SUPFAM" id="SSF103473">
    <property type="entry name" value="MFS general substrate transporter"/>
    <property type="match status" value="1"/>
</dbReference>
<evidence type="ECO:0000259" key="6">
    <source>
        <dbReference type="PROSITE" id="PS50850"/>
    </source>
</evidence>
<feature type="domain" description="Major facilitator superfamily (MFS) profile" evidence="6">
    <location>
        <begin position="1"/>
        <end position="420"/>
    </location>
</feature>
<dbReference type="PANTHER" id="PTHR23526:SF4">
    <property type="entry name" value="INTEGRAL MEMBRANE TRANSPORT PROTEIN"/>
    <property type="match status" value="1"/>
</dbReference>
<evidence type="ECO:0000256" key="3">
    <source>
        <dbReference type="ARBA" id="ARBA00022989"/>
    </source>
</evidence>